<sequence length="95" mass="10358">MTNLAALAEELIAAQKANRELLQRSVGAELEKSLVRLGLARIADVDQLRGEVAGLRDEVAGLRAELTQLKKAQRKKAQRKKAQSKKAHHHSKGAA</sequence>
<dbReference type="EMBL" id="CP041692">
    <property type="protein sequence ID" value="QDP97307.1"/>
    <property type="molecule type" value="Genomic_DNA"/>
</dbReference>
<reference evidence="2 3" key="1">
    <citation type="submission" date="2019-07" db="EMBL/GenBank/DDBJ databases">
        <title>Microlunatus dokdonensis sp. nov. isolated from the rhizospheric soil of the wild plant Elymus tsukushiensis.</title>
        <authorList>
            <person name="Ghim S.-Y."/>
            <person name="Hwang Y.-J."/>
            <person name="Son J.-S."/>
            <person name="Shin J.-H."/>
        </authorList>
    </citation>
    <scope>NUCLEOTIDE SEQUENCE [LARGE SCALE GENOMIC DNA]</scope>
    <source>
        <strain evidence="2 3">KUDC0627</strain>
    </source>
</reference>
<gene>
    <name evidence="2" type="ORF">FOE78_16485</name>
</gene>
<name>A0A516Q1J4_9ACTN</name>
<evidence type="ECO:0000256" key="1">
    <source>
        <dbReference type="SAM" id="MobiDB-lite"/>
    </source>
</evidence>
<keyword evidence="3" id="KW-1185">Reference proteome</keyword>
<dbReference type="KEGG" id="mik:FOE78_16485"/>
<organism evidence="2 3">
    <name type="scientific">Microlunatus elymi</name>
    <dbReference type="NCBI Taxonomy" id="2596828"/>
    <lineage>
        <taxon>Bacteria</taxon>
        <taxon>Bacillati</taxon>
        <taxon>Actinomycetota</taxon>
        <taxon>Actinomycetes</taxon>
        <taxon>Propionibacteriales</taxon>
        <taxon>Propionibacteriaceae</taxon>
        <taxon>Microlunatus</taxon>
    </lineage>
</organism>
<dbReference type="Proteomes" id="UP000319263">
    <property type="component" value="Chromosome"/>
</dbReference>
<feature type="region of interest" description="Disordered" evidence="1">
    <location>
        <begin position="70"/>
        <end position="95"/>
    </location>
</feature>
<accession>A0A516Q1J4</accession>
<protein>
    <submittedName>
        <fullName evidence="2">Uncharacterized protein</fullName>
    </submittedName>
</protein>
<feature type="compositionally biased region" description="Basic residues" evidence="1">
    <location>
        <begin position="71"/>
        <end position="95"/>
    </location>
</feature>
<proteinExistence type="predicted"/>
<dbReference type="RefSeq" id="WP_143987268.1">
    <property type="nucleotide sequence ID" value="NZ_CP041692.1"/>
</dbReference>
<dbReference type="AlphaFoldDB" id="A0A516Q1J4"/>
<evidence type="ECO:0000313" key="2">
    <source>
        <dbReference type="EMBL" id="QDP97307.1"/>
    </source>
</evidence>
<evidence type="ECO:0000313" key="3">
    <source>
        <dbReference type="Proteomes" id="UP000319263"/>
    </source>
</evidence>